<comment type="similarity">
    <text evidence="1">Belongs to the PhoU family.</text>
</comment>
<dbReference type="Pfam" id="PF01895">
    <property type="entry name" value="PhoU"/>
    <property type="match status" value="2"/>
</dbReference>
<organism evidence="3 4">
    <name type="scientific">Hathewaya limosa</name>
    <name type="common">Clostridium limosum</name>
    <dbReference type="NCBI Taxonomy" id="1536"/>
    <lineage>
        <taxon>Bacteria</taxon>
        <taxon>Bacillati</taxon>
        <taxon>Bacillota</taxon>
        <taxon>Clostridia</taxon>
        <taxon>Eubacteriales</taxon>
        <taxon>Clostridiaceae</taxon>
        <taxon>Hathewaya</taxon>
    </lineage>
</organism>
<evidence type="ECO:0000313" key="3">
    <source>
        <dbReference type="EMBL" id="MDQ0478977.1"/>
    </source>
</evidence>
<feature type="domain" description="PhoU" evidence="2">
    <location>
        <begin position="17"/>
        <end position="104"/>
    </location>
</feature>
<gene>
    <name evidence="3" type="ORF">QOZ93_000705</name>
</gene>
<dbReference type="PANTHER" id="PTHR42930:SF3">
    <property type="entry name" value="PHOSPHATE-SPECIFIC TRANSPORT SYSTEM ACCESSORY PROTEIN PHOU"/>
    <property type="match status" value="1"/>
</dbReference>
<dbReference type="InterPro" id="IPR038078">
    <property type="entry name" value="PhoU-like_sf"/>
</dbReference>
<proteinExistence type="inferred from homology"/>
<evidence type="ECO:0000313" key="4">
    <source>
        <dbReference type="Proteomes" id="UP001224418"/>
    </source>
</evidence>
<feature type="domain" description="PhoU" evidence="2">
    <location>
        <begin position="121"/>
        <end position="205"/>
    </location>
</feature>
<keyword evidence="4" id="KW-1185">Reference proteome</keyword>
<comment type="caution">
    <text evidence="3">The sequence shown here is derived from an EMBL/GenBank/DDBJ whole genome shotgun (WGS) entry which is preliminary data.</text>
</comment>
<comment type="subcellular location">
    <subcellularLocation>
        <location evidence="1">Cytoplasm</location>
    </subcellularLocation>
</comment>
<dbReference type="EMBL" id="JAUSWN010000004">
    <property type="protein sequence ID" value="MDQ0478977.1"/>
    <property type="molecule type" value="Genomic_DNA"/>
</dbReference>
<dbReference type="PIRSF" id="PIRSF003107">
    <property type="entry name" value="PhoU"/>
    <property type="match status" value="1"/>
</dbReference>
<dbReference type="RefSeq" id="WP_111944391.1">
    <property type="nucleotide sequence ID" value="NZ_BAAACJ010000041.1"/>
</dbReference>
<dbReference type="Proteomes" id="UP001224418">
    <property type="component" value="Unassembled WGS sequence"/>
</dbReference>
<keyword evidence="1" id="KW-0592">Phosphate transport</keyword>
<dbReference type="InterPro" id="IPR026022">
    <property type="entry name" value="PhoU_dom"/>
</dbReference>
<dbReference type="NCBIfam" id="TIGR02135">
    <property type="entry name" value="phoU_full"/>
    <property type="match status" value="1"/>
</dbReference>
<reference evidence="3 4" key="1">
    <citation type="submission" date="2023-07" db="EMBL/GenBank/DDBJ databases">
        <title>Genomic Encyclopedia of Type Strains, Phase IV (KMG-IV): sequencing the most valuable type-strain genomes for metagenomic binning, comparative biology and taxonomic classification.</title>
        <authorList>
            <person name="Goeker M."/>
        </authorList>
    </citation>
    <scope>NUCLEOTIDE SEQUENCE [LARGE SCALE GENOMIC DNA]</scope>
    <source>
        <strain evidence="3 4">DSM 1400</strain>
    </source>
</reference>
<comment type="function">
    <text evidence="1">Plays a role in the regulation of phosphate uptake.</text>
</comment>
<accession>A0ABU0JSS0</accession>
<sequence>MVRVSFESSMEELHNDIIRMGSMVEKQLYNAVKSVLNKDSIMAEEIIKKDDEIDDFEKDIEDKAIKLIATQQPLAGDLRNIFTSTKIVTDLERIADHAVNISKMTIKIKNSNMEQELVLINDIVEIILNMFRESLDSYVEGNVKKAYEVCAMDDEVDRLYGLAFTKIIDSINEKSKDIDTIYRILLAYKYLERIGDHITNICEWTIYLVTGEKVDLNE</sequence>
<comment type="subunit">
    <text evidence="1">Homodimer.</text>
</comment>
<dbReference type="PANTHER" id="PTHR42930">
    <property type="entry name" value="PHOSPHATE-SPECIFIC TRANSPORT SYSTEM ACCESSORY PROTEIN PHOU"/>
    <property type="match status" value="1"/>
</dbReference>
<dbReference type="SUPFAM" id="SSF109755">
    <property type="entry name" value="PhoU-like"/>
    <property type="match status" value="1"/>
</dbReference>
<protein>
    <recommendedName>
        <fullName evidence="1">Phosphate-specific transport system accessory protein PhoU</fullName>
    </recommendedName>
</protein>
<keyword evidence="1" id="KW-0963">Cytoplasm</keyword>
<keyword evidence="1" id="KW-0813">Transport</keyword>
<dbReference type="InterPro" id="IPR028366">
    <property type="entry name" value="PhoU"/>
</dbReference>
<dbReference type="Gene3D" id="1.20.58.220">
    <property type="entry name" value="Phosphate transport system protein phou homolog 2, domain 2"/>
    <property type="match status" value="1"/>
</dbReference>
<evidence type="ECO:0000256" key="1">
    <source>
        <dbReference type="PIRNR" id="PIRNR003107"/>
    </source>
</evidence>
<name>A0ABU0JSS0_HATLI</name>
<evidence type="ECO:0000259" key="2">
    <source>
        <dbReference type="Pfam" id="PF01895"/>
    </source>
</evidence>